<keyword evidence="2 4" id="KW-0342">GTP-binding</keyword>
<dbReference type="GO" id="GO:0005834">
    <property type="term" value="C:heterotrimeric G-protein complex"/>
    <property type="evidence" value="ECO:0007669"/>
    <property type="project" value="TreeGrafter"/>
</dbReference>
<evidence type="ECO:0000313" key="6">
    <source>
        <dbReference type="EMBL" id="OQV25516.1"/>
    </source>
</evidence>
<protein>
    <submittedName>
        <fullName evidence="6">Guanine nucleotide-binding protein G(Q) subunit alpha</fullName>
    </submittedName>
</protein>
<feature type="binding site" evidence="4">
    <location>
        <position position="370"/>
    </location>
    <ligand>
        <name>GTP</name>
        <dbReference type="ChEBI" id="CHEBI:37565"/>
    </ligand>
</feature>
<dbReference type="GO" id="GO:0046872">
    <property type="term" value="F:metal ion binding"/>
    <property type="evidence" value="ECO:0007669"/>
    <property type="project" value="UniProtKB-KW"/>
</dbReference>
<keyword evidence="5" id="KW-0460">Magnesium</keyword>
<dbReference type="InterPro" id="IPR001019">
    <property type="entry name" value="Gprotein_alpha_su"/>
</dbReference>
<dbReference type="PANTHER" id="PTHR10218">
    <property type="entry name" value="GTP-BINDING PROTEIN ALPHA SUBUNIT"/>
    <property type="match status" value="1"/>
</dbReference>
<dbReference type="Gene3D" id="3.40.50.300">
    <property type="entry name" value="P-loop containing nucleotide triphosphate hydrolases"/>
    <property type="match status" value="1"/>
</dbReference>
<dbReference type="InterPro" id="IPR011025">
    <property type="entry name" value="GproteinA_insert"/>
</dbReference>
<keyword evidence="5" id="KW-0479">Metal-binding</keyword>
<gene>
    <name evidence="6" type="ORF">BV898_00456</name>
</gene>
<feature type="binding site" evidence="4">
    <location>
        <begin position="193"/>
        <end position="199"/>
    </location>
    <ligand>
        <name>GTP</name>
        <dbReference type="ChEBI" id="CHEBI:37565"/>
    </ligand>
</feature>
<dbReference type="AlphaFoldDB" id="A0A1W0XDG3"/>
<organism evidence="6 7">
    <name type="scientific">Hypsibius exemplaris</name>
    <name type="common">Freshwater tardigrade</name>
    <dbReference type="NCBI Taxonomy" id="2072580"/>
    <lineage>
        <taxon>Eukaryota</taxon>
        <taxon>Metazoa</taxon>
        <taxon>Ecdysozoa</taxon>
        <taxon>Tardigrada</taxon>
        <taxon>Eutardigrada</taxon>
        <taxon>Parachela</taxon>
        <taxon>Hypsibioidea</taxon>
        <taxon>Hypsibiidae</taxon>
        <taxon>Hypsibius</taxon>
    </lineage>
</organism>
<dbReference type="SUPFAM" id="SSF52540">
    <property type="entry name" value="P-loop containing nucleoside triphosphate hydrolases"/>
    <property type="match status" value="1"/>
</dbReference>
<dbReference type="Pfam" id="PF00503">
    <property type="entry name" value="G-alpha"/>
    <property type="match status" value="1"/>
</dbReference>
<evidence type="ECO:0000256" key="1">
    <source>
        <dbReference type="ARBA" id="ARBA00022741"/>
    </source>
</evidence>
<comment type="caution">
    <text evidence="6">The sequence shown here is derived from an EMBL/GenBank/DDBJ whole genome shotgun (WGS) entry which is preliminary data.</text>
</comment>
<proteinExistence type="predicted"/>
<evidence type="ECO:0000256" key="5">
    <source>
        <dbReference type="PIRSR" id="PIRSR601019-2"/>
    </source>
</evidence>
<evidence type="ECO:0000256" key="4">
    <source>
        <dbReference type="PIRSR" id="PIRSR601019-1"/>
    </source>
</evidence>
<dbReference type="Proteomes" id="UP000192578">
    <property type="component" value="Unassembled WGS sequence"/>
</dbReference>
<feature type="binding site" evidence="4">
    <location>
        <begin position="168"/>
        <end position="169"/>
    </location>
    <ligand>
        <name>GTP</name>
        <dbReference type="ChEBI" id="CHEBI:37565"/>
    </ligand>
</feature>
<evidence type="ECO:0000313" key="7">
    <source>
        <dbReference type="Proteomes" id="UP000192578"/>
    </source>
</evidence>
<sequence length="398" mass="45834">MGQPFQSVNCCPCVIDEDEKAARKVSRKIGREMEKEEKRRRRVVKILLLGTKEAGKSTVLKQMRIIHSKDFEDEESRLPFVDTIRKNVIEATQILLRNMERLGMSPEDDRNRSHNVPVFIKEAVLTMFSTDPVSILALFSSILAIWEDQGIQACFHRRAEFRYDYLNDSSQYFLNRIAAIADPKYVPTEQDVLRARQCTAGVQQYSFDFRGVPFRVMDVGGLRSERRKWIHCFEDVTSVLFVAALSDYDKYLLDKKDNRAVNLLEESLALFKVVISNHCLQTAALILYLNKTDIFADKLMERDLTDHFPDYVGERGNSDPARLFILSKYKDIALSHLESSPGGDIRRALWSSRSQRSQEERLLYTHFTCATDNENIAFATAAVQDHLMQAALKDFHFA</sequence>
<feature type="binding site" evidence="5">
    <location>
        <position position="199"/>
    </location>
    <ligand>
        <name>Mg(2+)</name>
        <dbReference type="ChEBI" id="CHEBI:18420"/>
    </ligand>
</feature>
<keyword evidence="1 4" id="KW-0547">Nucleotide-binding</keyword>
<dbReference type="CDD" id="cd00066">
    <property type="entry name" value="G-alpha"/>
    <property type="match status" value="1"/>
</dbReference>
<name>A0A1W0XDG3_HYPEX</name>
<dbReference type="FunFam" id="3.40.50.300:FF:000720">
    <property type="entry name" value="Guanine nucleotide-binding protein G(k) subunit alpha"/>
    <property type="match status" value="1"/>
</dbReference>
<dbReference type="GO" id="GO:0031683">
    <property type="term" value="F:G-protein beta/gamma-subunit complex binding"/>
    <property type="evidence" value="ECO:0007669"/>
    <property type="project" value="InterPro"/>
</dbReference>
<dbReference type="InterPro" id="IPR027417">
    <property type="entry name" value="P-loop_NTPase"/>
</dbReference>
<dbReference type="GO" id="GO:0005525">
    <property type="term" value="F:GTP binding"/>
    <property type="evidence" value="ECO:0007669"/>
    <property type="project" value="UniProtKB-KW"/>
</dbReference>
<evidence type="ECO:0000256" key="3">
    <source>
        <dbReference type="ARBA" id="ARBA00023224"/>
    </source>
</evidence>
<keyword evidence="7" id="KW-1185">Reference proteome</keyword>
<evidence type="ECO:0000256" key="2">
    <source>
        <dbReference type="ARBA" id="ARBA00023134"/>
    </source>
</evidence>
<dbReference type="OrthoDB" id="5817230at2759"/>
<dbReference type="SMART" id="SM00275">
    <property type="entry name" value="G_alpha"/>
    <property type="match status" value="1"/>
</dbReference>
<dbReference type="GO" id="GO:0003924">
    <property type="term" value="F:GTPase activity"/>
    <property type="evidence" value="ECO:0007669"/>
    <property type="project" value="InterPro"/>
</dbReference>
<dbReference type="Gene3D" id="1.10.400.10">
    <property type="entry name" value="GI Alpha 1, domain 2-like"/>
    <property type="match status" value="1"/>
</dbReference>
<dbReference type="EMBL" id="MTYJ01000002">
    <property type="protein sequence ID" value="OQV25516.1"/>
    <property type="molecule type" value="Genomic_DNA"/>
</dbReference>
<feature type="binding site" evidence="5">
    <location>
        <position position="57"/>
    </location>
    <ligand>
        <name>Mg(2+)</name>
        <dbReference type="ChEBI" id="CHEBI:18420"/>
    </ligand>
</feature>
<keyword evidence="3" id="KW-0807">Transducer</keyword>
<dbReference type="PANTHER" id="PTHR10218:SF360">
    <property type="entry name" value="GUANINE NUCLEOTIDE-BINDING PROTEIN SUBUNIT ALPHA HOMOLOG"/>
    <property type="match status" value="1"/>
</dbReference>
<dbReference type="PROSITE" id="PS51882">
    <property type="entry name" value="G_ALPHA"/>
    <property type="match status" value="1"/>
</dbReference>
<dbReference type="GO" id="GO:0001664">
    <property type="term" value="F:G protein-coupled receptor binding"/>
    <property type="evidence" value="ECO:0007669"/>
    <property type="project" value="TreeGrafter"/>
</dbReference>
<dbReference type="PRINTS" id="PR00318">
    <property type="entry name" value="GPROTEINA"/>
</dbReference>
<feature type="binding site" evidence="4">
    <location>
        <begin position="53"/>
        <end position="58"/>
    </location>
    <ligand>
        <name>GTP</name>
        <dbReference type="ChEBI" id="CHEBI:37565"/>
    </ligand>
</feature>
<dbReference type="SUPFAM" id="SSF47895">
    <property type="entry name" value="Transducin (alpha subunit), insertion domain"/>
    <property type="match status" value="1"/>
</dbReference>
<accession>A0A1W0XDG3</accession>
<dbReference type="GO" id="GO:0007188">
    <property type="term" value="P:adenylate cyclase-modulating G protein-coupled receptor signaling pathway"/>
    <property type="evidence" value="ECO:0007669"/>
    <property type="project" value="TreeGrafter"/>
</dbReference>
<dbReference type="GO" id="GO:0005737">
    <property type="term" value="C:cytoplasm"/>
    <property type="evidence" value="ECO:0007669"/>
    <property type="project" value="TreeGrafter"/>
</dbReference>
<reference evidence="7" key="1">
    <citation type="submission" date="2017-01" db="EMBL/GenBank/DDBJ databases">
        <title>Comparative genomics of anhydrobiosis in the tardigrade Hypsibius dujardini.</title>
        <authorList>
            <person name="Yoshida Y."/>
            <person name="Koutsovoulos G."/>
            <person name="Laetsch D."/>
            <person name="Stevens L."/>
            <person name="Kumar S."/>
            <person name="Horikawa D."/>
            <person name="Ishino K."/>
            <person name="Komine S."/>
            <person name="Tomita M."/>
            <person name="Blaxter M."/>
            <person name="Arakawa K."/>
        </authorList>
    </citation>
    <scope>NUCLEOTIDE SEQUENCE [LARGE SCALE GENOMIC DNA]</scope>
    <source>
        <strain evidence="7">Z151</strain>
    </source>
</reference>
<feature type="binding site" evidence="4">
    <location>
        <begin position="290"/>
        <end position="293"/>
    </location>
    <ligand>
        <name>GTP</name>
        <dbReference type="ChEBI" id="CHEBI:37565"/>
    </ligand>
</feature>